<dbReference type="PANTHER" id="PTHR10283:SF82">
    <property type="entry name" value="SOLUTE CARRIER FAMILY 13 MEMBER 2"/>
    <property type="match status" value="1"/>
</dbReference>
<accession>A0A520S2C1</accession>
<dbReference type="GO" id="GO:0005886">
    <property type="term" value="C:plasma membrane"/>
    <property type="evidence" value="ECO:0007669"/>
    <property type="project" value="TreeGrafter"/>
</dbReference>
<feature type="transmembrane region" description="Helical" evidence="6">
    <location>
        <begin position="443"/>
        <end position="464"/>
    </location>
</feature>
<feature type="transmembrane region" description="Helical" evidence="6">
    <location>
        <begin position="50"/>
        <end position="76"/>
    </location>
</feature>
<keyword evidence="2" id="KW-0813">Transport</keyword>
<evidence type="ECO:0000256" key="2">
    <source>
        <dbReference type="ARBA" id="ARBA00022448"/>
    </source>
</evidence>
<dbReference type="PANTHER" id="PTHR10283">
    <property type="entry name" value="SOLUTE CARRIER FAMILY 13 MEMBER"/>
    <property type="match status" value="1"/>
</dbReference>
<feature type="transmembrane region" description="Helical" evidence="6">
    <location>
        <begin position="375"/>
        <end position="393"/>
    </location>
</feature>
<evidence type="ECO:0000256" key="6">
    <source>
        <dbReference type="SAM" id="Phobius"/>
    </source>
</evidence>
<comment type="subcellular location">
    <subcellularLocation>
        <location evidence="1">Membrane</location>
        <topology evidence="1">Multi-pass membrane protein</topology>
    </subcellularLocation>
</comment>
<gene>
    <name evidence="7" type="ORF">EVA69_02755</name>
</gene>
<reference evidence="7 8" key="1">
    <citation type="submission" date="2019-02" db="EMBL/GenBank/DDBJ databases">
        <title>Prokaryotic population dynamics and viral predation in marine succession experiment using metagenomics: the confinement effect.</title>
        <authorList>
            <person name="Haro-Moreno J.M."/>
            <person name="Rodriguez-Valera F."/>
            <person name="Lopez-Perez M."/>
        </authorList>
    </citation>
    <scope>NUCLEOTIDE SEQUENCE [LARGE SCALE GENOMIC DNA]</scope>
    <source>
        <strain evidence="7">MED-G158</strain>
    </source>
</reference>
<dbReference type="InterPro" id="IPR001898">
    <property type="entry name" value="SLC13A/DASS"/>
</dbReference>
<evidence type="ECO:0000256" key="4">
    <source>
        <dbReference type="ARBA" id="ARBA00022989"/>
    </source>
</evidence>
<keyword evidence="4 6" id="KW-1133">Transmembrane helix</keyword>
<feature type="transmembrane region" description="Helical" evidence="6">
    <location>
        <begin position="219"/>
        <end position="242"/>
    </location>
</feature>
<feature type="transmembrane region" description="Helical" evidence="6">
    <location>
        <begin position="176"/>
        <end position="198"/>
    </location>
</feature>
<dbReference type="EMBL" id="SHAH01000027">
    <property type="protein sequence ID" value="RZO76627.1"/>
    <property type="molecule type" value="Genomic_DNA"/>
</dbReference>
<feature type="transmembrane region" description="Helical" evidence="6">
    <location>
        <begin position="405"/>
        <end position="423"/>
    </location>
</feature>
<comment type="caution">
    <text evidence="7">The sequence shown here is derived from an EMBL/GenBank/DDBJ whole genome shotgun (WGS) entry which is preliminary data.</text>
</comment>
<sequence>MTATNEILEENEGVPLRSKIGLWLGPAVFLSMLLFVELDPSNPLVTRMAAVILWMAIWWMTEAIPLAATALLPILLFPFLGIMRGREISAGGRVDLSTATFQDGFSVRDFDVIFPNVANQYMDWIILLFMGGFIIAVAVEKWNLHKRIALNILAVVGGQPHRLVLGFMLATGFLSMWLSNTATALMMMPMGMSLILLYEELNAGAVQRGETVDARAPNFSLTLLLGIAYSASIGGFATLIGTPPNGVLVTQLPQLFPEAPDLTFSTWMMFALPMSAVYMVLAWLLLTRLVYPLPTSTPFSGRDFIHNELRKLGPISVEERRVLVVFVAFAVLLMTRKERLFGAEVDIFGWSYYLDNLLRAMGSQPVGTLIDDGTVSIGMALTLFMIPAGKAIGGRLLDWDDAKKIPWGILLLFGGGLAIAKGFTTSGLSGYIAAQLQTWLGDASPFVIVVSTVGIITGLTEVASNTATISLSLPIMASLSQAIEAHPLLLLIPTTVAASCAFMLPVSTPPNAIVYGSGRIPIMKMVIAGVWLDVLSVVLLTAFVYTLGHLAFGVLDGFPAWAAQ</sequence>
<organism evidence="7 8">
    <name type="scientific">OM182 bacterium</name>
    <dbReference type="NCBI Taxonomy" id="2510334"/>
    <lineage>
        <taxon>Bacteria</taxon>
        <taxon>Pseudomonadati</taxon>
        <taxon>Pseudomonadota</taxon>
        <taxon>Gammaproteobacteria</taxon>
        <taxon>OMG group</taxon>
        <taxon>OM182 clade</taxon>
    </lineage>
</organism>
<feature type="transmembrane region" description="Helical" evidence="6">
    <location>
        <begin position="20"/>
        <end position="38"/>
    </location>
</feature>
<protein>
    <submittedName>
        <fullName evidence="7">SLC13/DASS family transporter</fullName>
    </submittedName>
</protein>
<evidence type="ECO:0000313" key="7">
    <source>
        <dbReference type="EMBL" id="RZO76627.1"/>
    </source>
</evidence>
<dbReference type="PROSITE" id="PS01271">
    <property type="entry name" value="NA_SULFATE"/>
    <property type="match status" value="1"/>
</dbReference>
<dbReference type="InterPro" id="IPR031312">
    <property type="entry name" value="Na/sul_symport_CS"/>
</dbReference>
<dbReference type="Proteomes" id="UP000320404">
    <property type="component" value="Unassembled WGS sequence"/>
</dbReference>
<proteinExistence type="predicted"/>
<evidence type="ECO:0000256" key="3">
    <source>
        <dbReference type="ARBA" id="ARBA00022692"/>
    </source>
</evidence>
<evidence type="ECO:0000313" key="8">
    <source>
        <dbReference type="Proteomes" id="UP000320404"/>
    </source>
</evidence>
<keyword evidence="3 6" id="KW-0812">Transmembrane</keyword>
<dbReference type="GO" id="GO:0015141">
    <property type="term" value="F:succinate transmembrane transporter activity"/>
    <property type="evidence" value="ECO:0007669"/>
    <property type="project" value="UniProtKB-ARBA"/>
</dbReference>
<dbReference type="AlphaFoldDB" id="A0A520S2C1"/>
<feature type="transmembrane region" description="Helical" evidence="6">
    <location>
        <begin position="121"/>
        <end position="139"/>
    </location>
</feature>
<feature type="transmembrane region" description="Helical" evidence="6">
    <location>
        <begin position="262"/>
        <end position="286"/>
    </location>
</feature>
<name>A0A520S2C1_9GAMM</name>
<feature type="transmembrane region" description="Helical" evidence="6">
    <location>
        <begin position="526"/>
        <end position="547"/>
    </location>
</feature>
<evidence type="ECO:0000256" key="5">
    <source>
        <dbReference type="ARBA" id="ARBA00023136"/>
    </source>
</evidence>
<dbReference type="Pfam" id="PF00939">
    <property type="entry name" value="Na_sulph_symp"/>
    <property type="match status" value="1"/>
</dbReference>
<evidence type="ECO:0000256" key="1">
    <source>
        <dbReference type="ARBA" id="ARBA00004141"/>
    </source>
</evidence>
<keyword evidence="5 6" id="KW-0472">Membrane</keyword>
<dbReference type="CDD" id="cd01115">
    <property type="entry name" value="SLC13_permease"/>
    <property type="match status" value="1"/>
</dbReference>
<feature type="transmembrane region" description="Helical" evidence="6">
    <location>
        <begin position="485"/>
        <end position="506"/>
    </location>
</feature>